<keyword evidence="1" id="KW-0479">Metal-binding</keyword>
<comment type="similarity">
    <text evidence="4">Belongs to the cyclic nucleotide phosphodiesterase class-III family.</text>
</comment>
<dbReference type="Gene3D" id="3.60.21.10">
    <property type="match status" value="1"/>
</dbReference>
<accession>U3BJ37</accession>
<gene>
    <name evidence="6" type="ORF">VPR01S_04_02670</name>
</gene>
<dbReference type="SUPFAM" id="SSF56300">
    <property type="entry name" value="Metallo-dependent phosphatases"/>
    <property type="match status" value="1"/>
</dbReference>
<keyword evidence="2" id="KW-0378">Hydrolase</keyword>
<sequence length="412" mass="46687">MDSKIAIISDLHCGRGSIAKDFSIGETANAVIPDFFEDFETFVTRESIGADYLLVSGDITHEADEEEFELAEKRILECARVLGVPPEKVLVIPGNHDGNWEHESKAIQQQQDELTTLRRKYKNFRSLSLSIKQQGNATFGNLTEPPWFSIHELDPFTVVAINSAAHDSSESDVHHGSVCSKTIEALGSWLESNKDSLKHKCIVFLLHHHPVQYPDYPYETADLSILNNSAQLMNLATNYDIGFIVHGHKHIPQIKLHIDEVMHPVNIICAGSFSSRLDDRWLQGQGNFFHIIDVSLEDVKLPKGRLISWARYAGHGWINWQQKKLSGVNHIENFGNSLGFKELKESLSNILKNLFSRKDHVKWDEVIQVERSFGFCHSRLIEKVVQSLEKELGFETYPINDSTSFVFIKVGV</sequence>
<reference evidence="6 7" key="1">
    <citation type="submission" date="2013-09" db="EMBL/GenBank/DDBJ databases">
        <title>Whole genome shotgun sequence of Vibrio proteolyticus NBRC 13287.</title>
        <authorList>
            <person name="Isaki S."/>
            <person name="Hosoyama A."/>
            <person name="Numata M."/>
            <person name="Hashimoto M."/>
            <person name="Hosoyama Y."/>
            <person name="Tsuchikane K."/>
            <person name="Noguchi M."/>
            <person name="Hirakata S."/>
            <person name="Ichikawa N."/>
            <person name="Ohji S."/>
            <person name="Yamazoe A."/>
            <person name="Fujita N."/>
        </authorList>
    </citation>
    <scope>NUCLEOTIDE SEQUENCE [LARGE SCALE GENOMIC DNA]</scope>
    <source>
        <strain evidence="6 7">NBRC 13287</strain>
    </source>
</reference>
<evidence type="ECO:0000259" key="5">
    <source>
        <dbReference type="Pfam" id="PF00149"/>
    </source>
</evidence>
<name>U3BJ37_VIBPR</name>
<evidence type="ECO:0000313" key="6">
    <source>
        <dbReference type="EMBL" id="GAD66663.1"/>
    </source>
</evidence>
<dbReference type="GO" id="GO:0016787">
    <property type="term" value="F:hydrolase activity"/>
    <property type="evidence" value="ECO:0007669"/>
    <property type="project" value="UniProtKB-KW"/>
</dbReference>
<evidence type="ECO:0000313" key="7">
    <source>
        <dbReference type="Proteomes" id="UP000016570"/>
    </source>
</evidence>
<keyword evidence="3" id="KW-0408">Iron</keyword>
<evidence type="ECO:0000256" key="1">
    <source>
        <dbReference type="ARBA" id="ARBA00022723"/>
    </source>
</evidence>
<dbReference type="Proteomes" id="UP000016570">
    <property type="component" value="Unassembled WGS sequence"/>
</dbReference>
<dbReference type="InterPro" id="IPR004843">
    <property type="entry name" value="Calcineurin-like_PHP"/>
</dbReference>
<evidence type="ECO:0000256" key="3">
    <source>
        <dbReference type="ARBA" id="ARBA00023004"/>
    </source>
</evidence>
<evidence type="ECO:0000256" key="2">
    <source>
        <dbReference type="ARBA" id="ARBA00022801"/>
    </source>
</evidence>
<organism evidence="6 7">
    <name type="scientific">Vibrio proteolyticus NBRC 13287</name>
    <dbReference type="NCBI Taxonomy" id="1219065"/>
    <lineage>
        <taxon>Bacteria</taxon>
        <taxon>Pseudomonadati</taxon>
        <taxon>Pseudomonadota</taxon>
        <taxon>Gammaproteobacteria</taxon>
        <taxon>Vibrionales</taxon>
        <taxon>Vibrionaceae</taxon>
        <taxon>Vibrio</taxon>
    </lineage>
</organism>
<dbReference type="EMBL" id="BATJ01000004">
    <property type="protein sequence ID" value="GAD66663.1"/>
    <property type="molecule type" value="Genomic_DNA"/>
</dbReference>
<dbReference type="PANTHER" id="PTHR42988">
    <property type="entry name" value="PHOSPHOHYDROLASE"/>
    <property type="match status" value="1"/>
</dbReference>
<proteinExistence type="inferred from homology"/>
<dbReference type="AlphaFoldDB" id="U3BJ37"/>
<dbReference type="GO" id="GO:0046872">
    <property type="term" value="F:metal ion binding"/>
    <property type="evidence" value="ECO:0007669"/>
    <property type="project" value="UniProtKB-KW"/>
</dbReference>
<protein>
    <recommendedName>
        <fullName evidence="5">Calcineurin-like phosphoesterase domain-containing protein</fullName>
    </recommendedName>
</protein>
<dbReference type="RefSeq" id="WP_021704641.1">
    <property type="nucleotide sequence ID" value="NZ_BATJ01000004.1"/>
</dbReference>
<dbReference type="InterPro" id="IPR050884">
    <property type="entry name" value="CNP_phosphodiesterase-III"/>
</dbReference>
<dbReference type="eggNOG" id="COG1409">
    <property type="taxonomic scope" value="Bacteria"/>
</dbReference>
<dbReference type="Pfam" id="PF00149">
    <property type="entry name" value="Metallophos"/>
    <property type="match status" value="1"/>
</dbReference>
<dbReference type="PANTHER" id="PTHR42988:SF2">
    <property type="entry name" value="CYCLIC NUCLEOTIDE PHOSPHODIESTERASE CBUA0032-RELATED"/>
    <property type="match status" value="1"/>
</dbReference>
<evidence type="ECO:0000256" key="4">
    <source>
        <dbReference type="ARBA" id="ARBA00025742"/>
    </source>
</evidence>
<feature type="domain" description="Calcineurin-like phosphoesterase" evidence="5">
    <location>
        <begin position="4"/>
        <end position="252"/>
    </location>
</feature>
<keyword evidence="7" id="KW-1185">Reference proteome</keyword>
<comment type="caution">
    <text evidence="6">The sequence shown here is derived from an EMBL/GenBank/DDBJ whole genome shotgun (WGS) entry which is preliminary data.</text>
</comment>
<dbReference type="InterPro" id="IPR029052">
    <property type="entry name" value="Metallo-depent_PP-like"/>
</dbReference>
<dbReference type="STRING" id="1219065.VPR01S_04_02670"/>